<dbReference type="PANTHER" id="PTHR11851">
    <property type="entry name" value="METALLOPROTEASE"/>
    <property type="match status" value="1"/>
</dbReference>
<proteinExistence type="inferred from homology"/>
<gene>
    <name evidence="7" type="primary">ptrA_2</name>
    <name evidence="7" type="ORF">Fuma_05063</name>
</gene>
<evidence type="ECO:0000259" key="5">
    <source>
        <dbReference type="Pfam" id="PF00675"/>
    </source>
</evidence>
<feature type="domain" description="Peptidase M16 C-terminal" evidence="6">
    <location>
        <begin position="656"/>
        <end position="836"/>
    </location>
</feature>
<protein>
    <submittedName>
        <fullName evidence="7">Protease 3</fullName>
        <ecNumber evidence="7">3.4.24.55</ecNumber>
    </submittedName>
</protein>
<dbReference type="Proteomes" id="UP000187735">
    <property type="component" value="Chromosome"/>
</dbReference>
<dbReference type="GO" id="GO:0004222">
    <property type="term" value="F:metalloendopeptidase activity"/>
    <property type="evidence" value="ECO:0007669"/>
    <property type="project" value="UniProtKB-EC"/>
</dbReference>
<dbReference type="EMBL" id="CP017641">
    <property type="protein sequence ID" value="APZ95405.1"/>
    <property type="molecule type" value="Genomic_DNA"/>
</dbReference>
<feature type="chain" id="PRO_5012162175" evidence="4">
    <location>
        <begin position="24"/>
        <end position="908"/>
    </location>
</feature>
<feature type="domain" description="Peptidase M16 N-terminal" evidence="5">
    <location>
        <begin position="50"/>
        <end position="193"/>
    </location>
</feature>
<dbReference type="RefSeq" id="WP_229360736.1">
    <property type="nucleotide sequence ID" value="NZ_CP017641.1"/>
</dbReference>
<dbReference type="GO" id="GO:0046872">
    <property type="term" value="F:metal ion binding"/>
    <property type="evidence" value="ECO:0007669"/>
    <property type="project" value="InterPro"/>
</dbReference>
<dbReference type="InterPro" id="IPR050361">
    <property type="entry name" value="MPP/UQCRC_Complex"/>
</dbReference>
<accession>A0A1P8WMW4</accession>
<keyword evidence="8" id="KW-1185">Reference proteome</keyword>
<dbReference type="AlphaFoldDB" id="A0A1P8WMW4"/>
<dbReference type="InterPro" id="IPR001431">
    <property type="entry name" value="Pept_M16_Zn_BS"/>
</dbReference>
<keyword evidence="7" id="KW-0645">Protease</keyword>
<feature type="domain" description="Peptidase M16 C-terminal" evidence="6">
    <location>
        <begin position="202"/>
        <end position="376"/>
    </location>
</feature>
<sequence length="908" mass="101628" precursor="true">MNRFTFITATMLIGMVSMLPTNADEKMPEPLRSVEGISEYHLDNGLKVLLFPDESLPKVTVNLTVLVGSRHEGYGEAGMAHLLEHMVFKGTPDHPDVPKALNARGARFNGTTWLDRTNYYETMPASDDNLEFAIRLEADRMVNSFIKGEDLESEMTVVRNEFERGENSPSRILRQRMTAAAYEWHNYGKSTIGNQADIERVPVDNLKRFYKRFYQPDNAILIVAGKFDPAMALQFAQKYFGAIPKPERELNQTYTEEPAQDGDRLVTLRRVGEVPMAGLMYHIPAGAHPDFVAVDTLSTVIAANPSGRLYEALVKKRQAAQVSGGSFSLHDPGVMFFMAEAAQGIDATSLLQQMIDVAEGVTEKPITQAEVDRARLELQKQWEMSFANSQDLAIALSDWAAQGDWRLLFLYRDRLEKVTVEDVNRMADFYLTSTNRTAGLFEPTDAPERTKVPETPDLAEMIGDYKGRAQVAQGEAFDAAPMAIEKRLTRKTINEGIQVTLLPKRTRGETVTVRMTLRYGDVESLTGKATAAQLMASMLSRGTKTKTRQEIQDELDKYLAELSISGSPGRVTVSLKTKRGNLQPVLMLIGDMLRNPSFPDQELELLREAILASSEKRLTDPTAIASNTARELLDRYDKDDPRYVSSLEEDIELLKNVTLDEIKNVYQSLMQARHGELTVVGDFDPEQVTNTVAEFLSDWDSKVKYAHIPREAFDSPEDRIRKINTPDKAQATYFATMTVPMKDTHPDYPALLLGVNILGGGSLSSRLADRVRQDEGLSYGVSASLQASPVDDRTSFYAYAITNPDKIDRVHEVIQEEITKLLKDGITEEELAMKKEAALQQRELSRSTDASLAQTLATYAFTDRTMRFAVDFEDKVRQLTVADVNAALRKHLDPEQLIIVMAGDFGKE</sequence>
<dbReference type="PROSITE" id="PS00143">
    <property type="entry name" value="INSULINASE"/>
    <property type="match status" value="1"/>
</dbReference>
<feature type="domain" description="Peptidase M16 N-terminal" evidence="5">
    <location>
        <begin position="503"/>
        <end position="615"/>
    </location>
</feature>
<keyword evidence="7" id="KW-0378">Hydrolase</keyword>
<dbReference type="GO" id="GO:0006508">
    <property type="term" value="P:proteolysis"/>
    <property type="evidence" value="ECO:0007669"/>
    <property type="project" value="UniProtKB-KW"/>
</dbReference>
<evidence type="ECO:0000313" key="7">
    <source>
        <dbReference type="EMBL" id="APZ95405.1"/>
    </source>
</evidence>
<evidence type="ECO:0000259" key="6">
    <source>
        <dbReference type="Pfam" id="PF05193"/>
    </source>
</evidence>
<comment type="similarity">
    <text evidence="2 3">Belongs to the peptidase M16 family.</text>
</comment>
<comment type="cofactor">
    <cofactor evidence="1">
        <name>Zn(2+)</name>
        <dbReference type="ChEBI" id="CHEBI:29105"/>
    </cofactor>
</comment>
<feature type="signal peptide" evidence="4">
    <location>
        <begin position="1"/>
        <end position="23"/>
    </location>
</feature>
<dbReference type="InterPro" id="IPR007863">
    <property type="entry name" value="Peptidase_M16_C"/>
</dbReference>
<reference evidence="7 8" key="1">
    <citation type="journal article" date="2016" name="Front. Microbiol.">
        <title>Fuerstia marisgermanicae gen. nov., sp. nov., an Unusual Member of the Phylum Planctomycetes from the German Wadden Sea.</title>
        <authorList>
            <person name="Kohn T."/>
            <person name="Heuer A."/>
            <person name="Jogler M."/>
            <person name="Vollmers J."/>
            <person name="Boedeker C."/>
            <person name="Bunk B."/>
            <person name="Rast P."/>
            <person name="Borchert D."/>
            <person name="Glockner I."/>
            <person name="Freese H.M."/>
            <person name="Klenk H.P."/>
            <person name="Overmann J."/>
            <person name="Kaster A.K."/>
            <person name="Rohde M."/>
            <person name="Wiegand S."/>
            <person name="Jogler C."/>
        </authorList>
    </citation>
    <scope>NUCLEOTIDE SEQUENCE [LARGE SCALE GENOMIC DNA]</scope>
    <source>
        <strain evidence="7 8">NH11</strain>
    </source>
</reference>
<evidence type="ECO:0000256" key="4">
    <source>
        <dbReference type="SAM" id="SignalP"/>
    </source>
</evidence>
<dbReference type="InterPro" id="IPR011249">
    <property type="entry name" value="Metalloenz_LuxS/M16"/>
</dbReference>
<evidence type="ECO:0000256" key="3">
    <source>
        <dbReference type="RuleBase" id="RU004447"/>
    </source>
</evidence>
<dbReference type="SUPFAM" id="SSF63411">
    <property type="entry name" value="LuxS/MPP-like metallohydrolase"/>
    <property type="match status" value="4"/>
</dbReference>
<dbReference type="Pfam" id="PF05193">
    <property type="entry name" value="Peptidase_M16_C"/>
    <property type="match status" value="2"/>
</dbReference>
<name>A0A1P8WMW4_9PLAN</name>
<dbReference type="Pfam" id="PF00675">
    <property type="entry name" value="Peptidase_M16"/>
    <property type="match status" value="2"/>
</dbReference>
<evidence type="ECO:0000256" key="2">
    <source>
        <dbReference type="ARBA" id="ARBA00007261"/>
    </source>
</evidence>
<organism evidence="7 8">
    <name type="scientific">Fuerstiella marisgermanici</name>
    <dbReference type="NCBI Taxonomy" id="1891926"/>
    <lineage>
        <taxon>Bacteria</taxon>
        <taxon>Pseudomonadati</taxon>
        <taxon>Planctomycetota</taxon>
        <taxon>Planctomycetia</taxon>
        <taxon>Planctomycetales</taxon>
        <taxon>Planctomycetaceae</taxon>
        <taxon>Fuerstiella</taxon>
    </lineage>
</organism>
<dbReference type="PANTHER" id="PTHR11851:SF49">
    <property type="entry name" value="MITOCHONDRIAL-PROCESSING PEPTIDASE SUBUNIT ALPHA"/>
    <property type="match status" value="1"/>
</dbReference>
<dbReference type="KEGG" id="fmr:Fuma_05063"/>
<evidence type="ECO:0000313" key="8">
    <source>
        <dbReference type="Proteomes" id="UP000187735"/>
    </source>
</evidence>
<keyword evidence="4" id="KW-0732">Signal</keyword>
<dbReference type="Gene3D" id="3.30.830.10">
    <property type="entry name" value="Metalloenzyme, LuxS/M16 peptidase-like"/>
    <property type="match status" value="4"/>
</dbReference>
<dbReference type="STRING" id="1891926.Fuma_05063"/>
<dbReference type="InterPro" id="IPR011765">
    <property type="entry name" value="Pept_M16_N"/>
</dbReference>
<dbReference type="EC" id="3.4.24.55" evidence="7"/>
<evidence type="ECO:0000256" key="1">
    <source>
        <dbReference type="ARBA" id="ARBA00001947"/>
    </source>
</evidence>